<dbReference type="Proteomes" id="UP000033772">
    <property type="component" value="Unassembled WGS sequence"/>
</dbReference>
<dbReference type="InterPro" id="IPR029068">
    <property type="entry name" value="Glyas_Bleomycin-R_OHBP_Dase"/>
</dbReference>
<reference evidence="2" key="1">
    <citation type="submission" date="2016-10" db="EMBL/GenBank/DDBJ databases">
        <title>Draft Genome Sequence of Nocardioides luteus Strain BAFB, an Alkane-Degrading Bacterium Isolated from JP-7 Polluted Soil.</title>
        <authorList>
            <person name="Brown L."/>
            <person name="Ruiz O.N."/>
            <person name="Gunasekera T."/>
        </authorList>
    </citation>
    <scope>NUCLEOTIDE SEQUENCE [LARGE SCALE GENOMIC DNA]</scope>
    <source>
        <strain evidence="2">BAFB</strain>
    </source>
</reference>
<dbReference type="InterPro" id="IPR004360">
    <property type="entry name" value="Glyas_Fos-R_dOase_dom"/>
</dbReference>
<evidence type="ECO:0000313" key="2">
    <source>
        <dbReference type="EMBL" id="OIJ25451.1"/>
    </source>
</evidence>
<dbReference type="EMBL" id="JZDQ02000025">
    <property type="protein sequence ID" value="OIJ25451.1"/>
    <property type="molecule type" value="Genomic_DNA"/>
</dbReference>
<dbReference type="Gene3D" id="3.10.180.10">
    <property type="entry name" value="2,3-Dihydroxybiphenyl 1,2-Dioxygenase, domain 1"/>
    <property type="match status" value="1"/>
</dbReference>
<dbReference type="Pfam" id="PF00903">
    <property type="entry name" value="Glyoxalase"/>
    <property type="match status" value="1"/>
</dbReference>
<dbReference type="STRING" id="1844.UG56_017790"/>
<dbReference type="OrthoDB" id="2453533at2"/>
<organism evidence="2 3">
    <name type="scientific">Nocardioides luteus</name>
    <dbReference type="NCBI Taxonomy" id="1844"/>
    <lineage>
        <taxon>Bacteria</taxon>
        <taxon>Bacillati</taxon>
        <taxon>Actinomycetota</taxon>
        <taxon>Actinomycetes</taxon>
        <taxon>Propionibacteriales</taxon>
        <taxon>Nocardioidaceae</taxon>
        <taxon>Nocardioides</taxon>
    </lineage>
</organism>
<protein>
    <submittedName>
        <fullName evidence="2">Glyoxalase</fullName>
    </submittedName>
</protein>
<dbReference type="InterPro" id="IPR037523">
    <property type="entry name" value="VOC_core"/>
</dbReference>
<evidence type="ECO:0000313" key="3">
    <source>
        <dbReference type="Proteomes" id="UP000033772"/>
    </source>
</evidence>
<feature type="domain" description="VOC" evidence="1">
    <location>
        <begin position="1"/>
        <end position="109"/>
    </location>
</feature>
<comment type="caution">
    <text evidence="2">The sequence shown here is derived from an EMBL/GenBank/DDBJ whole genome shotgun (WGS) entry which is preliminary data.</text>
</comment>
<dbReference type="AlphaFoldDB" id="A0A1J4N1M0"/>
<dbReference type="RefSeq" id="WP_045549013.1">
    <property type="nucleotide sequence ID" value="NZ_JZDQ02000025.1"/>
</dbReference>
<sequence>MVDLFAGIPVTSIAAAVPWYEKLLGEAAFHPNEVEVVFEAAEHRYVYIEQKPEIAGHGFLTLFVDDLDTRLATIADRGLRPASEETYENGVRKAVFRDLDGNEIGLGGGPADA</sequence>
<gene>
    <name evidence="2" type="ORF">UG56_017790</name>
</gene>
<dbReference type="PROSITE" id="PS51819">
    <property type="entry name" value="VOC"/>
    <property type="match status" value="1"/>
</dbReference>
<proteinExistence type="predicted"/>
<evidence type="ECO:0000259" key="1">
    <source>
        <dbReference type="PROSITE" id="PS51819"/>
    </source>
</evidence>
<dbReference type="SUPFAM" id="SSF54593">
    <property type="entry name" value="Glyoxalase/Bleomycin resistance protein/Dihydroxybiphenyl dioxygenase"/>
    <property type="match status" value="1"/>
</dbReference>
<keyword evidence="3" id="KW-1185">Reference proteome</keyword>
<accession>A0A1J4N1M0</accession>
<name>A0A1J4N1M0_9ACTN</name>